<keyword evidence="2" id="KW-1185">Reference proteome</keyword>
<accession>A0AAD4CPY4</accession>
<proteinExistence type="predicted"/>
<dbReference type="GO" id="GO:0004497">
    <property type="term" value="F:monooxygenase activity"/>
    <property type="evidence" value="ECO:0007669"/>
    <property type="project" value="InterPro"/>
</dbReference>
<dbReference type="Gene3D" id="1.10.630.10">
    <property type="entry name" value="Cytochrome P450"/>
    <property type="match status" value="1"/>
</dbReference>
<dbReference type="InterPro" id="IPR001128">
    <property type="entry name" value="Cyt_P450"/>
</dbReference>
<dbReference type="GO" id="GO:0005506">
    <property type="term" value="F:iron ion binding"/>
    <property type="evidence" value="ECO:0007669"/>
    <property type="project" value="InterPro"/>
</dbReference>
<dbReference type="SUPFAM" id="SSF48264">
    <property type="entry name" value="Cytochrome P450"/>
    <property type="match status" value="1"/>
</dbReference>
<dbReference type="Proteomes" id="UP001194746">
    <property type="component" value="Unassembled WGS sequence"/>
</dbReference>
<organism evidence="1 2">
    <name type="scientific">Aspergillus nanangensis</name>
    <dbReference type="NCBI Taxonomy" id="2582783"/>
    <lineage>
        <taxon>Eukaryota</taxon>
        <taxon>Fungi</taxon>
        <taxon>Dikarya</taxon>
        <taxon>Ascomycota</taxon>
        <taxon>Pezizomycotina</taxon>
        <taxon>Eurotiomycetes</taxon>
        <taxon>Eurotiomycetidae</taxon>
        <taxon>Eurotiales</taxon>
        <taxon>Aspergillaceae</taxon>
        <taxon>Aspergillus</taxon>
        <taxon>Aspergillus subgen. Circumdati</taxon>
    </lineage>
</organism>
<name>A0AAD4CPY4_ASPNN</name>
<protein>
    <submittedName>
        <fullName evidence="1">Uncharacterized protein</fullName>
    </submittedName>
</protein>
<dbReference type="PANTHER" id="PTHR24299:SF21">
    <property type="entry name" value="OS09G0441600 PROTEIN"/>
    <property type="match status" value="1"/>
</dbReference>
<dbReference type="AlphaFoldDB" id="A0AAD4CPY4"/>
<dbReference type="GO" id="GO:0020037">
    <property type="term" value="F:heme binding"/>
    <property type="evidence" value="ECO:0007669"/>
    <property type="project" value="InterPro"/>
</dbReference>
<dbReference type="GO" id="GO:0016705">
    <property type="term" value="F:oxidoreductase activity, acting on paired donors, with incorporation or reduction of molecular oxygen"/>
    <property type="evidence" value="ECO:0007669"/>
    <property type="project" value="InterPro"/>
</dbReference>
<evidence type="ECO:0000313" key="2">
    <source>
        <dbReference type="Proteomes" id="UP001194746"/>
    </source>
</evidence>
<sequence>MIAIWIAAWSVSKVPRVLQRVPGPAAHPLIGNTLQLGKQPQQQLLKWAERYGEVFQLQLGFQNWVFLSSPAAMKEVLDKQSSVTSGDLHNPWYPSLSLRGCAWCC</sequence>
<dbReference type="Pfam" id="PF00067">
    <property type="entry name" value="p450"/>
    <property type="match status" value="1"/>
</dbReference>
<comment type="caution">
    <text evidence="1">The sequence shown here is derived from an EMBL/GenBank/DDBJ whole genome shotgun (WGS) entry which is preliminary data.</text>
</comment>
<dbReference type="InterPro" id="IPR036396">
    <property type="entry name" value="Cyt_P450_sf"/>
</dbReference>
<reference evidence="1" key="1">
    <citation type="journal article" date="2019" name="Beilstein J. Org. Chem.">
        <title>Nanangenines: drimane sesquiterpenoids as the dominant metabolite cohort of a novel Australian fungus, Aspergillus nanangensis.</title>
        <authorList>
            <person name="Lacey H.J."/>
            <person name="Gilchrist C.L.M."/>
            <person name="Crombie A."/>
            <person name="Kalaitzis J.A."/>
            <person name="Vuong D."/>
            <person name="Rutledge P.J."/>
            <person name="Turner P."/>
            <person name="Pitt J.I."/>
            <person name="Lacey E."/>
            <person name="Chooi Y.H."/>
            <person name="Piggott A.M."/>
        </authorList>
    </citation>
    <scope>NUCLEOTIDE SEQUENCE</scope>
    <source>
        <strain evidence="1">MST-FP2251</strain>
    </source>
</reference>
<evidence type="ECO:0000313" key="1">
    <source>
        <dbReference type="EMBL" id="KAF9889653.1"/>
    </source>
</evidence>
<dbReference type="PANTHER" id="PTHR24299">
    <property type="entry name" value="CYTOCHROME P450 FAMILY 1"/>
    <property type="match status" value="1"/>
</dbReference>
<gene>
    <name evidence="1" type="ORF">FE257_007161</name>
</gene>
<dbReference type="EMBL" id="VCAU01000034">
    <property type="protein sequence ID" value="KAF9889653.1"/>
    <property type="molecule type" value="Genomic_DNA"/>
</dbReference>
<reference evidence="1" key="2">
    <citation type="submission" date="2020-02" db="EMBL/GenBank/DDBJ databases">
        <authorList>
            <person name="Gilchrist C.L.M."/>
            <person name="Chooi Y.-H."/>
        </authorList>
    </citation>
    <scope>NUCLEOTIDE SEQUENCE</scope>
    <source>
        <strain evidence="1">MST-FP2251</strain>
    </source>
</reference>